<sequence length="117" mass="12872">MQIIRFEPSFEWDFPSYDYSTDPSQTEYFDSSLPIPDENVFAYKSSSNNSDSQSFWDNSVKKNDYDSNCDCCDCCNCGGIGDCQNCDCGNGCDSCNSCGNDCGGCCEIHNTPGCTIN</sequence>
<evidence type="ECO:0000313" key="2">
    <source>
        <dbReference type="Proteomes" id="UP001149090"/>
    </source>
</evidence>
<organism evidence="1 2">
    <name type="scientific">Anaeramoeba ignava</name>
    <name type="common">Anaerobic marine amoeba</name>
    <dbReference type="NCBI Taxonomy" id="1746090"/>
    <lineage>
        <taxon>Eukaryota</taxon>
        <taxon>Metamonada</taxon>
        <taxon>Anaeramoebidae</taxon>
        <taxon>Anaeramoeba</taxon>
    </lineage>
</organism>
<accession>A0A9Q0LSD7</accession>
<dbReference type="Proteomes" id="UP001149090">
    <property type="component" value="Unassembled WGS sequence"/>
</dbReference>
<protein>
    <submittedName>
        <fullName evidence="1">Uncharacterized protein</fullName>
    </submittedName>
</protein>
<dbReference type="EMBL" id="JAPDFW010000044">
    <property type="protein sequence ID" value="KAJ5078981.1"/>
    <property type="molecule type" value="Genomic_DNA"/>
</dbReference>
<name>A0A9Q0LSD7_ANAIG</name>
<comment type="caution">
    <text evidence="1">The sequence shown here is derived from an EMBL/GenBank/DDBJ whole genome shotgun (WGS) entry which is preliminary data.</text>
</comment>
<proteinExistence type="predicted"/>
<dbReference type="AlphaFoldDB" id="A0A9Q0LSD7"/>
<reference evidence="1" key="1">
    <citation type="submission" date="2022-10" db="EMBL/GenBank/DDBJ databases">
        <title>Novel sulphate-reducing endosymbionts in the free-living metamonad Anaeramoeba.</title>
        <authorList>
            <person name="Jerlstrom-Hultqvist J."/>
            <person name="Cepicka I."/>
            <person name="Gallot-Lavallee L."/>
            <person name="Salas-Leiva D."/>
            <person name="Curtis B.A."/>
            <person name="Zahonova K."/>
            <person name="Pipaliya S."/>
            <person name="Dacks J."/>
            <person name="Roger A.J."/>
        </authorList>
    </citation>
    <scope>NUCLEOTIDE SEQUENCE</scope>
    <source>
        <strain evidence="1">BMAN</strain>
    </source>
</reference>
<evidence type="ECO:0000313" key="1">
    <source>
        <dbReference type="EMBL" id="KAJ5078981.1"/>
    </source>
</evidence>
<gene>
    <name evidence="1" type="ORF">M0811_04704</name>
</gene>
<keyword evidence="2" id="KW-1185">Reference proteome</keyword>